<feature type="transmembrane region" description="Helical" evidence="10">
    <location>
        <begin position="297"/>
        <end position="316"/>
    </location>
</feature>
<proteinExistence type="inferred from homology"/>
<evidence type="ECO:0000256" key="1">
    <source>
        <dbReference type="ARBA" id="ARBA00004141"/>
    </source>
</evidence>
<dbReference type="Proteomes" id="UP000827889">
    <property type="component" value="Chromosome 10"/>
</dbReference>
<keyword evidence="8" id="KW-0112">Calmodulin-binding</keyword>
<keyword evidence="4 8" id="KW-0611">Plant defense</keyword>
<evidence type="ECO:0000256" key="2">
    <source>
        <dbReference type="ARBA" id="ARBA00006574"/>
    </source>
</evidence>
<keyword evidence="5 8" id="KW-1133">Transmembrane helix</keyword>
<feature type="region of interest" description="Disordered" evidence="9">
    <location>
        <begin position="515"/>
        <end position="539"/>
    </location>
</feature>
<evidence type="ECO:0000256" key="9">
    <source>
        <dbReference type="SAM" id="MobiDB-lite"/>
    </source>
</evidence>
<evidence type="ECO:0000256" key="10">
    <source>
        <dbReference type="SAM" id="Phobius"/>
    </source>
</evidence>
<evidence type="ECO:0000256" key="3">
    <source>
        <dbReference type="ARBA" id="ARBA00022692"/>
    </source>
</evidence>
<feature type="transmembrane region" description="Helical" evidence="10">
    <location>
        <begin position="397"/>
        <end position="418"/>
    </location>
</feature>
<dbReference type="PANTHER" id="PTHR31942">
    <property type="entry name" value="MLO-LIKE PROTEIN 1"/>
    <property type="match status" value="1"/>
</dbReference>
<feature type="transmembrane region" description="Helical" evidence="10">
    <location>
        <begin position="273"/>
        <end position="291"/>
    </location>
</feature>
<evidence type="ECO:0000313" key="11">
    <source>
        <dbReference type="Proteomes" id="UP000827889"/>
    </source>
</evidence>
<evidence type="ECO:0000256" key="4">
    <source>
        <dbReference type="ARBA" id="ARBA00022821"/>
    </source>
</evidence>
<evidence type="ECO:0000256" key="8">
    <source>
        <dbReference type="RuleBase" id="RU280816"/>
    </source>
</evidence>
<reference evidence="12" key="1">
    <citation type="submission" date="2025-08" db="UniProtKB">
        <authorList>
            <consortium name="RefSeq"/>
        </authorList>
    </citation>
    <scope>IDENTIFICATION</scope>
    <source>
        <tissue evidence="12">Leaf</tissue>
    </source>
</reference>
<evidence type="ECO:0000256" key="7">
    <source>
        <dbReference type="ARBA" id="ARBA00023265"/>
    </source>
</evidence>
<gene>
    <name evidence="12" type="primary">LOC115739229</name>
    <name evidence="8" type="synonym">MLO</name>
</gene>
<accession>A0ABM3GSL7</accession>
<keyword evidence="6 8" id="KW-0472">Membrane</keyword>
<dbReference type="GeneID" id="115739229"/>
<dbReference type="PANTHER" id="PTHR31942:SF74">
    <property type="entry name" value="MLO-LIKE PROTEIN 15"/>
    <property type="match status" value="1"/>
</dbReference>
<feature type="transmembrane region" description="Helical" evidence="10">
    <location>
        <begin position="354"/>
        <end position="377"/>
    </location>
</feature>
<organism evidence="11 12">
    <name type="scientific">Rhodamnia argentea</name>
    <dbReference type="NCBI Taxonomy" id="178133"/>
    <lineage>
        <taxon>Eukaryota</taxon>
        <taxon>Viridiplantae</taxon>
        <taxon>Streptophyta</taxon>
        <taxon>Embryophyta</taxon>
        <taxon>Tracheophyta</taxon>
        <taxon>Spermatophyta</taxon>
        <taxon>Magnoliopsida</taxon>
        <taxon>eudicotyledons</taxon>
        <taxon>Gunneridae</taxon>
        <taxon>Pentapetalae</taxon>
        <taxon>rosids</taxon>
        <taxon>malvids</taxon>
        <taxon>Myrtales</taxon>
        <taxon>Myrtaceae</taxon>
        <taxon>Myrtoideae</taxon>
        <taxon>Myrteae</taxon>
        <taxon>Australasian group</taxon>
        <taxon>Rhodamnia</taxon>
    </lineage>
</organism>
<protein>
    <recommendedName>
        <fullName evidence="8">MLO-like protein</fullName>
    </recommendedName>
</protein>
<keyword evidence="11" id="KW-1185">Reference proteome</keyword>
<keyword evidence="3 8" id="KW-0812">Transmembrane</keyword>
<dbReference type="InterPro" id="IPR004326">
    <property type="entry name" value="Mlo"/>
</dbReference>
<name>A0ABM3GSL7_9MYRT</name>
<comment type="function">
    <text evidence="8">May be involved in modulation of pathogen defense and leaf cell death.</text>
</comment>
<evidence type="ECO:0000256" key="6">
    <source>
        <dbReference type="ARBA" id="ARBA00023136"/>
    </source>
</evidence>
<comment type="similarity">
    <text evidence="2 8">Belongs to the MLO family.</text>
</comment>
<comment type="subcellular location">
    <subcellularLocation>
        <location evidence="1 8">Membrane</location>
        <topology evidence="1 8">Multi-pass membrane protein</topology>
    </subcellularLocation>
</comment>
<dbReference type="RefSeq" id="XP_048127344.1">
    <property type="nucleotide sequence ID" value="XM_048271387.1"/>
</dbReference>
<evidence type="ECO:0000313" key="12">
    <source>
        <dbReference type="RefSeq" id="XP_048127344.1"/>
    </source>
</evidence>
<keyword evidence="7 8" id="KW-0568">Pathogenesis-related protein</keyword>
<feature type="transmembrane region" description="Helical" evidence="10">
    <location>
        <begin position="17"/>
        <end position="44"/>
    </location>
</feature>
<dbReference type="Pfam" id="PF03094">
    <property type="entry name" value="Mlo"/>
    <property type="match status" value="1"/>
</dbReference>
<sequence length="539" mass="62216">MADIGGEGKTLEFTPSWVVALVCFSIVLISLAVDKFLLCAGQLLEKSNDRMPLVSALRKIKEELMLLGFISLLLAVFQTRIGKICIPERLANEWLPCKRRDSSSATARFADFFPSAGTRGRRLLAEASASTDFCSEKGKVPLLTAEALHHLDIFLFVLATFHVILCVFKILLGYKKIHQWRDVADLEVRKENYYKLQQEVRQKQVQRGCLARTGNKWKALGWMGSFFKQFYPSVTEFEYSALHLNYMARHLTRKGETFHNYIVGAVKKDFEKIVGISWYLWLFAVIFLLLNVAGWHALFWISFIPLTLLLITGTILEHMITRLAEGVTSSLVIGKVDSAKEFSSCYVCFLNPRFVLLLIHFVLFENSLELAFFFFILFQYDFHSCIMGKVHFVAPRIAIGVFVQFMCIYRTLPLYAIVKSQIPSEEKQSDDEENEMCVVLERIEEHLKENRSEGCREESLADLDKIKRRLKENEMDKEKEMWIVTWISERIKEISKWIEKISKWIDEVRNRSKETRSKRVAAKNEPIQTGSREGPNGLV</sequence>
<comment type="domain">
    <text evidence="8">The C-terminus contains a calmodulin-binding domain, which binds calmodulin in a calcium-dependent fashion.</text>
</comment>
<evidence type="ECO:0000256" key="5">
    <source>
        <dbReference type="ARBA" id="ARBA00022989"/>
    </source>
</evidence>
<feature type="transmembrane region" description="Helical" evidence="10">
    <location>
        <begin position="153"/>
        <end position="172"/>
    </location>
</feature>
<feature type="transmembrane region" description="Helical" evidence="10">
    <location>
        <begin position="64"/>
        <end position="81"/>
    </location>
</feature>